<dbReference type="eggNOG" id="COG1732">
    <property type="taxonomic scope" value="Bacteria"/>
</dbReference>
<dbReference type="Proteomes" id="UP000229713">
    <property type="component" value="Unassembled WGS sequence"/>
</dbReference>
<dbReference type="EMBL" id="NKYI01000026">
    <property type="protein sequence ID" value="PIK82809.1"/>
    <property type="molecule type" value="Genomic_DNA"/>
</dbReference>
<name>A0A1Y6GGI2_RAOOR</name>
<sequence length="299" mass="32078">MKHILGFPVNARRFRLSLLAAGLFSLSFSVLAESVTIGGANFTESSILANIYASALKKKNIEVKTRLNLGNREIILPALKSGEIDIVPEYLGALLNYYDGKTQATRQSDVSAELAKVLPADFTLLDPSPATSITAWAVRAETAKKYQLTKLSDLQPIAHQLTIGGPPELAVRALGLPGLKRVYGLEFKAVKSLDMGGPLTRLALNSGKIDVATVVSTQGNLAKEDWVVLADDKHEQPSQNVVPLVRKASLSPNVSSVLNAVSARLDNASLIALNQQVDLQHKDPAAVAEQWVNANLTTP</sequence>
<dbReference type="CDD" id="cd13606">
    <property type="entry name" value="PBP2_ProX_like"/>
    <property type="match status" value="1"/>
</dbReference>
<evidence type="ECO:0000313" key="1">
    <source>
        <dbReference type="EMBL" id="PIK82809.1"/>
    </source>
</evidence>
<reference evidence="1 2" key="1">
    <citation type="submission" date="2017-07" db="EMBL/GenBank/DDBJ databases">
        <title>Raoultella ornithinolytica strain HH3 draft genome.</title>
        <authorList>
            <person name="Duceppe M.-O."/>
            <person name="Huang H."/>
            <person name="Phipps-Todd B."/>
        </authorList>
    </citation>
    <scope>NUCLEOTIDE SEQUENCE [LARGE SCALE GENOMIC DNA]</scope>
    <source>
        <strain evidence="1 2">HH3</strain>
    </source>
</reference>
<dbReference type="SUPFAM" id="SSF53850">
    <property type="entry name" value="Periplasmic binding protein-like II"/>
    <property type="match status" value="1"/>
</dbReference>
<dbReference type="Pfam" id="PF04069">
    <property type="entry name" value="OpuAC"/>
    <property type="match status" value="1"/>
</dbReference>
<organism evidence="1 2">
    <name type="scientific">Raoultella ornithinolytica</name>
    <name type="common">Klebsiella ornithinolytica</name>
    <dbReference type="NCBI Taxonomy" id="54291"/>
    <lineage>
        <taxon>Bacteria</taxon>
        <taxon>Pseudomonadati</taxon>
        <taxon>Pseudomonadota</taxon>
        <taxon>Gammaproteobacteria</taxon>
        <taxon>Enterobacterales</taxon>
        <taxon>Enterobacteriaceae</taxon>
        <taxon>Klebsiella/Raoultella group</taxon>
        <taxon>Raoultella</taxon>
    </lineage>
</organism>
<evidence type="ECO:0000313" key="2">
    <source>
        <dbReference type="Proteomes" id="UP000229713"/>
    </source>
</evidence>
<protein>
    <submittedName>
        <fullName evidence="1">Quaternary ammonium transporter</fullName>
    </submittedName>
</protein>
<accession>A0A1Y6GGI2</accession>
<dbReference type="Gene3D" id="3.40.190.120">
    <property type="entry name" value="Osmoprotection protein (prox), domain 2"/>
    <property type="match status" value="1"/>
</dbReference>
<dbReference type="GO" id="GO:0022857">
    <property type="term" value="F:transmembrane transporter activity"/>
    <property type="evidence" value="ECO:0007669"/>
    <property type="project" value="InterPro"/>
</dbReference>
<dbReference type="Gene3D" id="3.40.190.10">
    <property type="entry name" value="Periplasmic binding protein-like II"/>
    <property type="match status" value="1"/>
</dbReference>
<gene>
    <name evidence="1" type="ORF">CFY86_18695</name>
</gene>
<dbReference type="GO" id="GO:0043190">
    <property type="term" value="C:ATP-binding cassette (ABC) transporter complex"/>
    <property type="evidence" value="ECO:0007669"/>
    <property type="project" value="InterPro"/>
</dbReference>
<dbReference type="STRING" id="54291.TE10_17930"/>
<proteinExistence type="predicted"/>
<dbReference type="RefSeq" id="WP_044351577.1">
    <property type="nucleotide sequence ID" value="NZ_AP021983.1"/>
</dbReference>
<comment type="caution">
    <text evidence="1">The sequence shown here is derived from an EMBL/GenBank/DDBJ whole genome shotgun (WGS) entry which is preliminary data.</text>
</comment>
<dbReference type="AlphaFoldDB" id="A0A1Y6GGI2"/>
<dbReference type="InterPro" id="IPR007210">
    <property type="entry name" value="ABC_Gly_betaine_transp_sub-bd"/>
</dbReference>